<comment type="caution">
    <text evidence="3">The sequence shown here is derived from an EMBL/GenBank/DDBJ whole genome shotgun (WGS) entry which is preliminary data.</text>
</comment>
<name>A0ABT4YUK2_9VIBR</name>
<dbReference type="Gene3D" id="3.40.605.10">
    <property type="entry name" value="Aldehyde Dehydrogenase, Chain A, domain 1"/>
    <property type="match status" value="1"/>
</dbReference>
<accession>A0ABT4YUK2</accession>
<dbReference type="InterPro" id="IPR016162">
    <property type="entry name" value="Ald_DH_N"/>
</dbReference>
<evidence type="ECO:0000256" key="1">
    <source>
        <dbReference type="ARBA" id="ARBA00023002"/>
    </source>
</evidence>
<dbReference type="Pfam" id="PF00171">
    <property type="entry name" value="Aldedh"/>
    <property type="match status" value="1"/>
</dbReference>
<keyword evidence="1" id="KW-0560">Oxidoreductase</keyword>
<sequence length="174" mass="18533">MDSNELESIVRNILSEKLAQNAPVESPAATENALFESVDSAIQAASSAFQRFHKSPLKTRSAIITAIRKELAPIIPKLAADAVAESGMGNTEHKILKNQAALNNTPGIEDLTTQALTGDDGMVLYEYSPYGVIGSITPSTNPTETIINNSISMLAAGNTVYFSLTQELSSSRYG</sequence>
<feature type="domain" description="Aldehyde dehydrogenase" evidence="2">
    <location>
        <begin position="31"/>
        <end position="162"/>
    </location>
</feature>
<dbReference type="RefSeq" id="WP_272138809.1">
    <property type="nucleotide sequence ID" value="NZ_JAQLOI010000003.1"/>
</dbReference>
<dbReference type="Proteomes" id="UP001210678">
    <property type="component" value="Unassembled WGS sequence"/>
</dbReference>
<dbReference type="InterPro" id="IPR015590">
    <property type="entry name" value="Aldehyde_DH_dom"/>
</dbReference>
<gene>
    <name evidence="3" type="ORF">PGX00_17060</name>
</gene>
<evidence type="ECO:0000313" key="3">
    <source>
        <dbReference type="EMBL" id="MDB1125262.1"/>
    </source>
</evidence>
<dbReference type="PANTHER" id="PTHR11699">
    <property type="entry name" value="ALDEHYDE DEHYDROGENASE-RELATED"/>
    <property type="match status" value="1"/>
</dbReference>
<organism evidence="3 4">
    <name type="scientific">Vibrio algarum</name>
    <dbReference type="NCBI Taxonomy" id="3020714"/>
    <lineage>
        <taxon>Bacteria</taxon>
        <taxon>Pseudomonadati</taxon>
        <taxon>Pseudomonadota</taxon>
        <taxon>Gammaproteobacteria</taxon>
        <taxon>Vibrionales</taxon>
        <taxon>Vibrionaceae</taxon>
        <taxon>Vibrio</taxon>
    </lineage>
</organism>
<dbReference type="SUPFAM" id="SSF53720">
    <property type="entry name" value="ALDH-like"/>
    <property type="match status" value="1"/>
</dbReference>
<evidence type="ECO:0000259" key="2">
    <source>
        <dbReference type="Pfam" id="PF00171"/>
    </source>
</evidence>
<protein>
    <submittedName>
        <fullName evidence="3">Aldehyde dehydrogenase family protein</fullName>
    </submittedName>
</protein>
<keyword evidence="4" id="KW-1185">Reference proteome</keyword>
<dbReference type="EMBL" id="JAQLOI010000003">
    <property type="protein sequence ID" value="MDB1125262.1"/>
    <property type="molecule type" value="Genomic_DNA"/>
</dbReference>
<evidence type="ECO:0000313" key="4">
    <source>
        <dbReference type="Proteomes" id="UP001210678"/>
    </source>
</evidence>
<dbReference type="InterPro" id="IPR016161">
    <property type="entry name" value="Ald_DH/histidinol_DH"/>
</dbReference>
<reference evidence="3 4" key="1">
    <citation type="submission" date="2023-01" db="EMBL/GenBank/DDBJ databases">
        <title>Vibrio sp. KJ40-1 sp.nov, isolated from marine algae.</title>
        <authorList>
            <person name="Butt M."/>
            <person name="Kim J.M.J."/>
            <person name="Jeon C.O.C."/>
        </authorList>
    </citation>
    <scope>NUCLEOTIDE SEQUENCE [LARGE SCALE GENOMIC DNA]</scope>
    <source>
        <strain evidence="3 4">KJ40-1</strain>
    </source>
</reference>
<proteinExistence type="predicted"/>